<accession>A0ABQ7MMX6</accession>
<feature type="region of interest" description="Disordered" evidence="1">
    <location>
        <begin position="195"/>
        <end position="220"/>
    </location>
</feature>
<feature type="region of interest" description="Disordered" evidence="1">
    <location>
        <begin position="117"/>
        <end position="139"/>
    </location>
</feature>
<dbReference type="Proteomes" id="UP000823674">
    <property type="component" value="Chromosome A04"/>
</dbReference>
<protein>
    <submittedName>
        <fullName evidence="2">Uncharacterized protein</fullName>
    </submittedName>
</protein>
<feature type="compositionally biased region" description="Low complexity" evidence="1">
    <location>
        <begin position="304"/>
        <end position="315"/>
    </location>
</feature>
<name>A0ABQ7MMX6_BRACM</name>
<gene>
    <name evidence="2" type="primary">A04p013360.1_BraROA</name>
    <name evidence="2" type="ORF">IGI04_014704</name>
</gene>
<keyword evidence="3" id="KW-1185">Reference proteome</keyword>
<proteinExistence type="predicted"/>
<organism evidence="2 3">
    <name type="scientific">Brassica rapa subsp. trilocularis</name>
    <dbReference type="NCBI Taxonomy" id="1813537"/>
    <lineage>
        <taxon>Eukaryota</taxon>
        <taxon>Viridiplantae</taxon>
        <taxon>Streptophyta</taxon>
        <taxon>Embryophyta</taxon>
        <taxon>Tracheophyta</taxon>
        <taxon>Spermatophyta</taxon>
        <taxon>Magnoliopsida</taxon>
        <taxon>eudicotyledons</taxon>
        <taxon>Gunneridae</taxon>
        <taxon>Pentapetalae</taxon>
        <taxon>rosids</taxon>
        <taxon>malvids</taxon>
        <taxon>Brassicales</taxon>
        <taxon>Brassicaceae</taxon>
        <taxon>Brassiceae</taxon>
        <taxon>Brassica</taxon>
    </lineage>
</organism>
<reference evidence="2 3" key="1">
    <citation type="submission" date="2021-03" db="EMBL/GenBank/DDBJ databases">
        <authorList>
            <person name="King G.J."/>
            <person name="Bancroft I."/>
            <person name="Baten A."/>
            <person name="Bloomfield J."/>
            <person name="Borpatragohain P."/>
            <person name="He Z."/>
            <person name="Irish N."/>
            <person name="Irwin J."/>
            <person name="Liu K."/>
            <person name="Mauleon R.P."/>
            <person name="Moore J."/>
            <person name="Morris R."/>
            <person name="Ostergaard L."/>
            <person name="Wang B."/>
            <person name="Wells R."/>
        </authorList>
    </citation>
    <scope>NUCLEOTIDE SEQUENCE [LARGE SCALE GENOMIC DNA]</scope>
    <source>
        <strain evidence="2">R-o-18</strain>
        <tissue evidence="2">Leaf</tissue>
    </source>
</reference>
<feature type="compositionally biased region" description="Polar residues" evidence="1">
    <location>
        <begin position="197"/>
        <end position="210"/>
    </location>
</feature>
<evidence type="ECO:0000313" key="3">
    <source>
        <dbReference type="Proteomes" id="UP000823674"/>
    </source>
</evidence>
<evidence type="ECO:0000313" key="2">
    <source>
        <dbReference type="EMBL" id="KAG5400097.1"/>
    </source>
</evidence>
<dbReference type="EMBL" id="JADBGQ010000004">
    <property type="protein sequence ID" value="KAG5400097.1"/>
    <property type="molecule type" value="Genomic_DNA"/>
</dbReference>
<sequence>MIPIDKPFEDAYYTHKLWMFFRETKEKEEYIRRIFCEARIKMRKRITLKKKSDNGQFVIPCTVKDPYTQYDPIPVKKSQTLSRRINDPGVIAACHCGLEYETDYSASIKTHTATSIDSCHQISTDRRHEESSDSSSDDWENDYYNSALAAYTRQNFPTEEYDEDYEEERATEYKAIINEENKFLHHSSWKRNVPSIDATSSPSIDTQPPQRNGKRAWTDIPDYPSIDTDLIGSWADDHHHESYAVETVVYAEDELHEGFTDEELLSRQIRNETDQHLTEITWGTTRTSHPIDSAIRPSIDTHHQQSINNNNTTSIDNRPIPKTTDPDGHTKAINGRTLHLSREDIAHILQTANGTENLFLHHRNNPEHKVTKDFYDTADSIDNSFIHKSCHPSRPSIGATILVLVDRHHEFGRRAYYLYGNRKDEQGCARGMDGRIINISKENIRRLLERASKDEPSYICLPEHATFFLTDQAVTRDLHQGRDQ</sequence>
<comment type="caution">
    <text evidence="2">The sequence shown here is derived from an EMBL/GenBank/DDBJ whole genome shotgun (WGS) entry which is preliminary data.</text>
</comment>
<feature type="region of interest" description="Disordered" evidence="1">
    <location>
        <begin position="303"/>
        <end position="329"/>
    </location>
</feature>
<evidence type="ECO:0000256" key="1">
    <source>
        <dbReference type="SAM" id="MobiDB-lite"/>
    </source>
</evidence>